<dbReference type="Proteomes" id="UP001060085">
    <property type="component" value="Linkage Group LG05"/>
</dbReference>
<organism evidence="1 2">
    <name type="scientific">Catharanthus roseus</name>
    <name type="common">Madagascar periwinkle</name>
    <name type="synonym">Vinca rosea</name>
    <dbReference type="NCBI Taxonomy" id="4058"/>
    <lineage>
        <taxon>Eukaryota</taxon>
        <taxon>Viridiplantae</taxon>
        <taxon>Streptophyta</taxon>
        <taxon>Embryophyta</taxon>
        <taxon>Tracheophyta</taxon>
        <taxon>Spermatophyta</taxon>
        <taxon>Magnoliopsida</taxon>
        <taxon>eudicotyledons</taxon>
        <taxon>Gunneridae</taxon>
        <taxon>Pentapetalae</taxon>
        <taxon>asterids</taxon>
        <taxon>lamiids</taxon>
        <taxon>Gentianales</taxon>
        <taxon>Apocynaceae</taxon>
        <taxon>Rauvolfioideae</taxon>
        <taxon>Vinceae</taxon>
        <taxon>Catharanthinae</taxon>
        <taxon>Catharanthus</taxon>
    </lineage>
</organism>
<accession>A0ACC0ASC5</accession>
<sequence length="191" mass="22017">MGQFVPRGTLIPYSAAVNLVEVLGVLHNCYKDGDYGGNAYRGSHHIDGHFTHRIKWVLNQVLTRDATLEQSCFDLKCWHDILHVVFMVFDSFPTWAPMWGMIPIFLDSFVGKFLVKKVEEYLCSLIGDLFDKSMKRIVEAYSYMISSFETYIIAFNGIAHFQNHFLNVKIQLEDPCDDHKILIGLKFLMLS</sequence>
<name>A0ACC0ASC5_CATRO</name>
<protein>
    <submittedName>
        <fullName evidence="1">Uncharacterized protein</fullName>
    </submittedName>
</protein>
<keyword evidence="2" id="KW-1185">Reference proteome</keyword>
<gene>
    <name evidence="1" type="ORF">M9H77_23206</name>
</gene>
<proteinExistence type="predicted"/>
<dbReference type="EMBL" id="CM044705">
    <property type="protein sequence ID" value="KAI5663883.1"/>
    <property type="molecule type" value="Genomic_DNA"/>
</dbReference>
<evidence type="ECO:0000313" key="2">
    <source>
        <dbReference type="Proteomes" id="UP001060085"/>
    </source>
</evidence>
<evidence type="ECO:0000313" key="1">
    <source>
        <dbReference type="EMBL" id="KAI5663883.1"/>
    </source>
</evidence>
<reference evidence="2" key="1">
    <citation type="journal article" date="2023" name="Nat. Plants">
        <title>Single-cell RNA sequencing provides a high-resolution roadmap for understanding the multicellular compartmentation of specialized metabolism.</title>
        <authorList>
            <person name="Sun S."/>
            <person name="Shen X."/>
            <person name="Li Y."/>
            <person name="Li Y."/>
            <person name="Wang S."/>
            <person name="Li R."/>
            <person name="Zhang H."/>
            <person name="Shen G."/>
            <person name="Guo B."/>
            <person name="Wei J."/>
            <person name="Xu J."/>
            <person name="St-Pierre B."/>
            <person name="Chen S."/>
            <person name="Sun C."/>
        </authorList>
    </citation>
    <scope>NUCLEOTIDE SEQUENCE [LARGE SCALE GENOMIC DNA]</scope>
</reference>
<comment type="caution">
    <text evidence="1">The sequence shown here is derived from an EMBL/GenBank/DDBJ whole genome shotgun (WGS) entry which is preliminary data.</text>
</comment>